<evidence type="ECO:0000313" key="15">
    <source>
        <dbReference type="EMBL" id="KUO97385.1"/>
    </source>
</evidence>
<gene>
    <name evidence="15" type="ORF">ATW55_05830</name>
</gene>
<dbReference type="GO" id="GO:0070475">
    <property type="term" value="P:rRNA base methylation"/>
    <property type="evidence" value="ECO:0007669"/>
    <property type="project" value="TreeGrafter"/>
</dbReference>
<name>A0A117SYR4_9BACL</name>
<comment type="function">
    <text evidence="10 12">Specifically methylates the N3 position of the uracil ring of uridine 1498 (m3U1498) in 16S rRNA. Acts on the fully assembled 30S ribosomal subunit.</text>
</comment>
<evidence type="ECO:0000256" key="4">
    <source>
        <dbReference type="ARBA" id="ARBA00013673"/>
    </source>
</evidence>
<protein>
    <recommendedName>
        <fullName evidence="4 12">Ribosomal RNA small subunit methyltransferase E</fullName>
        <ecNumber evidence="3 12">2.1.1.193</ecNumber>
    </recommendedName>
</protein>
<dbReference type="InterPro" id="IPR029028">
    <property type="entry name" value="Alpha/beta_knot_MTases"/>
</dbReference>
<keyword evidence="6 12" id="KW-0698">rRNA processing</keyword>
<comment type="similarity">
    <text evidence="2 12">Belongs to the RNA methyltransferase RsmE family.</text>
</comment>
<feature type="domain" description="Ribosomal RNA small subunit methyltransferase E methyltransferase" evidence="13">
    <location>
        <begin position="76"/>
        <end position="246"/>
    </location>
</feature>
<dbReference type="CDD" id="cd18084">
    <property type="entry name" value="RsmE-like"/>
    <property type="match status" value="1"/>
</dbReference>
<evidence type="ECO:0000256" key="3">
    <source>
        <dbReference type="ARBA" id="ARBA00012328"/>
    </source>
</evidence>
<comment type="subcellular location">
    <subcellularLocation>
        <location evidence="1 12">Cytoplasm</location>
    </subcellularLocation>
</comment>
<evidence type="ECO:0000256" key="6">
    <source>
        <dbReference type="ARBA" id="ARBA00022552"/>
    </source>
</evidence>
<dbReference type="NCBIfam" id="TIGR00046">
    <property type="entry name" value="RsmE family RNA methyltransferase"/>
    <property type="match status" value="1"/>
</dbReference>
<dbReference type="Gene3D" id="3.40.1280.10">
    <property type="match status" value="1"/>
</dbReference>
<evidence type="ECO:0000259" key="14">
    <source>
        <dbReference type="Pfam" id="PF20260"/>
    </source>
</evidence>
<keyword evidence="8 12" id="KW-0808">Transferase</keyword>
<evidence type="ECO:0000256" key="8">
    <source>
        <dbReference type="ARBA" id="ARBA00022679"/>
    </source>
</evidence>
<proteinExistence type="inferred from homology"/>
<reference evidence="15 16" key="1">
    <citation type="submission" date="2015-12" db="EMBL/GenBank/DDBJ databases">
        <title>Draft genome sequence of Acidibacillus ferrooxidans ITV001, isolated from a chalcopyrite acid mine drainage site in Brazil.</title>
        <authorList>
            <person name="Dall'Agnol H."/>
            <person name="Nancucheo I."/>
            <person name="Johnson B."/>
            <person name="Oliveira R."/>
            <person name="Leite L."/>
            <person name="Pylro V."/>
            <person name="Nunes G.L."/>
            <person name="Tzotzos G."/>
            <person name="Fernandes G.R."/>
            <person name="Dutra J."/>
            <person name="Orellana S.C."/>
            <person name="Oliveira G."/>
        </authorList>
    </citation>
    <scope>NUCLEOTIDE SEQUENCE [LARGE SCALE GENOMIC DNA]</scope>
    <source>
        <strain evidence="16">ITV01</strain>
    </source>
</reference>
<dbReference type="SUPFAM" id="SSF88697">
    <property type="entry name" value="PUA domain-like"/>
    <property type="match status" value="1"/>
</dbReference>
<feature type="domain" description="Ribosomal RNA small subunit methyltransferase E PUA-like" evidence="14">
    <location>
        <begin position="24"/>
        <end position="67"/>
    </location>
</feature>
<dbReference type="Proteomes" id="UP000053557">
    <property type="component" value="Unassembled WGS sequence"/>
</dbReference>
<dbReference type="InterPro" id="IPR046887">
    <property type="entry name" value="RsmE_PUA-like"/>
</dbReference>
<keyword evidence="16" id="KW-1185">Reference proteome</keyword>
<evidence type="ECO:0000256" key="10">
    <source>
        <dbReference type="ARBA" id="ARBA00025699"/>
    </source>
</evidence>
<dbReference type="EMBL" id="LPVJ01000001">
    <property type="protein sequence ID" value="KUO97385.1"/>
    <property type="molecule type" value="Genomic_DNA"/>
</dbReference>
<dbReference type="InterPro" id="IPR006700">
    <property type="entry name" value="RsmE"/>
</dbReference>
<dbReference type="PIRSF" id="PIRSF015601">
    <property type="entry name" value="MTase_slr0722"/>
    <property type="match status" value="1"/>
</dbReference>
<dbReference type="EC" id="2.1.1.193" evidence="3 12"/>
<dbReference type="PANTHER" id="PTHR30027">
    <property type="entry name" value="RIBOSOMAL RNA SMALL SUBUNIT METHYLTRANSFERASE E"/>
    <property type="match status" value="1"/>
</dbReference>
<dbReference type="PANTHER" id="PTHR30027:SF3">
    <property type="entry name" value="16S RRNA (URACIL(1498)-N(3))-METHYLTRANSFERASE"/>
    <property type="match status" value="1"/>
</dbReference>
<dbReference type="InterPro" id="IPR046886">
    <property type="entry name" value="RsmE_MTase_dom"/>
</dbReference>
<evidence type="ECO:0000256" key="2">
    <source>
        <dbReference type="ARBA" id="ARBA00005528"/>
    </source>
</evidence>
<evidence type="ECO:0000256" key="9">
    <source>
        <dbReference type="ARBA" id="ARBA00022691"/>
    </source>
</evidence>
<evidence type="ECO:0000256" key="5">
    <source>
        <dbReference type="ARBA" id="ARBA00022490"/>
    </source>
</evidence>
<evidence type="ECO:0000256" key="7">
    <source>
        <dbReference type="ARBA" id="ARBA00022603"/>
    </source>
</evidence>
<organism evidence="15 16">
    <name type="scientific">Ferroacidibacillus organovorans</name>
    <dbReference type="NCBI Taxonomy" id="1765683"/>
    <lineage>
        <taxon>Bacteria</taxon>
        <taxon>Bacillati</taxon>
        <taxon>Bacillota</taxon>
        <taxon>Bacilli</taxon>
        <taxon>Bacillales</taxon>
        <taxon>Alicyclobacillaceae</taxon>
        <taxon>Ferroacidibacillus</taxon>
    </lineage>
</organism>
<dbReference type="GO" id="GO:0005737">
    <property type="term" value="C:cytoplasm"/>
    <property type="evidence" value="ECO:0007669"/>
    <property type="project" value="UniProtKB-SubCell"/>
</dbReference>
<evidence type="ECO:0000256" key="12">
    <source>
        <dbReference type="PIRNR" id="PIRNR015601"/>
    </source>
</evidence>
<dbReference type="InterPro" id="IPR029026">
    <property type="entry name" value="tRNA_m1G_MTases_N"/>
</dbReference>
<evidence type="ECO:0000256" key="11">
    <source>
        <dbReference type="ARBA" id="ARBA00047944"/>
    </source>
</evidence>
<dbReference type="Pfam" id="PF20260">
    <property type="entry name" value="PUA_4"/>
    <property type="match status" value="1"/>
</dbReference>
<dbReference type="GO" id="GO:0070042">
    <property type="term" value="F:rRNA (uridine-N3-)-methyltransferase activity"/>
    <property type="evidence" value="ECO:0007669"/>
    <property type="project" value="TreeGrafter"/>
</dbReference>
<keyword evidence="7 12" id="KW-0489">Methyltransferase</keyword>
<dbReference type="AlphaFoldDB" id="A0A117SYR4"/>
<comment type="catalytic activity">
    <reaction evidence="11 12">
        <text>uridine(1498) in 16S rRNA + S-adenosyl-L-methionine = N(3)-methyluridine(1498) in 16S rRNA + S-adenosyl-L-homocysteine + H(+)</text>
        <dbReference type="Rhea" id="RHEA:42920"/>
        <dbReference type="Rhea" id="RHEA-COMP:10283"/>
        <dbReference type="Rhea" id="RHEA-COMP:10284"/>
        <dbReference type="ChEBI" id="CHEBI:15378"/>
        <dbReference type="ChEBI" id="CHEBI:57856"/>
        <dbReference type="ChEBI" id="CHEBI:59789"/>
        <dbReference type="ChEBI" id="CHEBI:65315"/>
        <dbReference type="ChEBI" id="CHEBI:74502"/>
        <dbReference type="EC" id="2.1.1.193"/>
    </reaction>
</comment>
<evidence type="ECO:0000259" key="13">
    <source>
        <dbReference type="Pfam" id="PF04452"/>
    </source>
</evidence>
<comment type="caution">
    <text evidence="15">The sequence shown here is derived from an EMBL/GenBank/DDBJ whole genome shotgun (WGS) entry which is preliminary data.</text>
</comment>
<accession>A0A117SYR4</accession>
<keyword evidence="5 12" id="KW-0963">Cytoplasm</keyword>
<evidence type="ECO:0000313" key="16">
    <source>
        <dbReference type="Proteomes" id="UP000053557"/>
    </source>
</evidence>
<dbReference type="Pfam" id="PF04452">
    <property type="entry name" value="Methyltrans_RNA"/>
    <property type="match status" value="1"/>
</dbReference>
<dbReference type="SUPFAM" id="SSF75217">
    <property type="entry name" value="alpha/beta knot"/>
    <property type="match status" value="1"/>
</dbReference>
<sequence length="255" mass="28261">MVGMQRYFLEADARIAPDRFRVAGEDAHHVLRVLRMRQGDRFGIVSEGETYEVEIVDVQEDEVIVHVIAQMASASEPPFAVTLVQGLPKGERLDELLMHGTEVGVTQFVIFEGVRSVARWDEKKRTAKLERCQRIVKEAAEQSQRNVVPRVAYAPDLASALQQSAGYLIAPYEVQGQGLPPLKLALRQLNEKRDRLLAEGIRLVIGPEGGLDGAEVQAIQAQEGQLVTLGARILRTETAGVVTVAQLLYELESER</sequence>
<evidence type="ECO:0000256" key="1">
    <source>
        <dbReference type="ARBA" id="ARBA00004496"/>
    </source>
</evidence>
<dbReference type="InterPro" id="IPR015947">
    <property type="entry name" value="PUA-like_sf"/>
</dbReference>
<keyword evidence="9 12" id="KW-0949">S-adenosyl-L-methionine</keyword>